<feature type="transmembrane region" description="Helical" evidence="8">
    <location>
        <begin position="219"/>
        <end position="239"/>
    </location>
</feature>
<feature type="region of interest" description="Disordered" evidence="7">
    <location>
        <begin position="356"/>
        <end position="378"/>
    </location>
</feature>
<dbReference type="InterPro" id="IPR036259">
    <property type="entry name" value="MFS_trans_sf"/>
</dbReference>
<dbReference type="SUPFAM" id="SSF103473">
    <property type="entry name" value="MFS general substrate transporter"/>
    <property type="match status" value="1"/>
</dbReference>
<evidence type="ECO:0000256" key="8">
    <source>
        <dbReference type="SAM" id="Phobius"/>
    </source>
</evidence>
<feature type="transmembrane region" description="Helical" evidence="8">
    <location>
        <begin position="469"/>
        <end position="487"/>
    </location>
</feature>
<feature type="transmembrane region" description="Helical" evidence="8">
    <location>
        <begin position="507"/>
        <end position="527"/>
    </location>
</feature>
<keyword evidence="6 8" id="KW-0472">Membrane</keyword>
<evidence type="ECO:0000313" key="10">
    <source>
        <dbReference type="Proteomes" id="UP000190648"/>
    </source>
</evidence>
<evidence type="ECO:0000256" key="3">
    <source>
        <dbReference type="ARBA" id="ARBA00022448"/>
    </source>
</evidence>
<dbReference type="STRING" id="372326.A0A1V4KK45"/>
<dbReference type="PRINTS" id="PR01130">
    <property type="entry name" value="DERENTRNSPRT"/>
</dbReference>
<keyword evidence="3" id="KW-0813">Transport</keyword>
<comment type="caution">
    <text evidence="9">The sequence shown here is derived from an EMBL/GenBank/DDBJ whole genome shotgun (WGS) entry which is preliminary data.</text>
</comment>
<feature type="region of interest" description="Disordered" evidence="7">
    <location>
        <begin position="1"/>
        <end position="20"/>
    </location>
</feature>
<gene>
    <name evidence="9" type="primary">SLC29A3</name>
    <name evidence="9" type="ORF">AV530_016078</name>
</gene>
<feature type="transmembrane region" description="Helical" evidence="8">
    <location>
        <begin position="251"/>
        <end position="279"/>
    </location>
</feature>
<keyword evidence="10" id="KW-1185">Reference proteome</keyword>
<proteinExistence type="inferred from homology"/>
<evidence type="ECO:0000256" key="5">
    <source>
        <dbReference type="ARBA" id="ARBA00022989"/>
    </source>
</evidence>
<keyword evidence="4 8" id="KW-0812">Transmembrane</keyword>
<feature type="region of interest" description="Disordered" evidence="7">
    <location>
        <begin position="54"/>
        <end position="129"/>
    </location>
</feature>
<dbReference type="GO" id="GO:0005794">
    <property type="term" value="C:Golgi apparatus"/>
    <property type="evidence" value="ECO:0007669"/>
    <property type="project" value="TreeGrafter"/>
</dbReference>
<dbReference type="Proteomes" id="UP000190648">
    <property type="component" value="Unassembled WGS sequence"/>
</dbReference>
<comment type="subcellular location">
    <subcellularLocation>
        <location evidence="1">Membrane</location>
        <topology evidence="1">Multi-pass membrane protein</topology>
    </subcellularLocation>
</comment>
<comment type="similarity">
    <text evidence="2">Belongs to the SLC29A/ENT transporter (TC 2.A.57) family.</text>
</comment>
<feature type="compositionally biased region" description="Gly residues" evidence="7">
    <location>
        <begin position="92"/>
        <end position="101"/>
    </location>
</feature>
<dbReference type="GO" id="GO:0005337">
    <property type="term" value="F:nucleoside transmembrane transporter activity"/>
    <property type="evidence" value="ECO:0007669"/>
    <property type="project" value="InterPro"/>
</dbReference>
<dbReference type="PANTHER" id="PTHR10332:SF17">
    <property type="entry name" value="EQUILIBRATIVE NUCLEOSIDE TRANSPORTER 3"/>
    <property type="match status" value="1"/>
</dbReference>
<dbReference type="GO" id="GO:0005886">
    <property type="term" value="C:plasma membrane"/>
    <property type="evidence" value="ECO:0007669"/>
    <property type="project" value="TreeGrafter"/>
</dbReference>
<dbReference type="InterPro" id="IPR002259">
    <property type="entry name" value="Eqnu_transpt"/>
</dbReference>
<keyword evidence="5 8" id="KW-1133">Transmembrane helix</keyword>
<feature type="transmembrane region" description="Helical" evidence="8">
    <location>
        <begin position="192"/>
        <end position="212"/>
    </location>
</feature>
<evidence type="ECO:0000256" key="6">
    <source>
        <dbReference type="ARBA" id="ARBA00023136"/>
    </source>
</evidence>
<evidence type="ECO:0000313" key="9">
    <source>
        <dbReference type="EMBL" id="OPJ84761.1"/>
    </source>
</evidence>
<protein>
    <submittedName>
        <fullName evidence="9">Equilibrative nucleoside transporter 3</fullName>
    </submittedName>
</protein>
<reference evidence="9 10" key="1">
    <citation type="submission" date="2016-02" db="EMBL/GenBank/DDBJ databases">
        <title>Band-tailed pigeon sequencing and assembly.</title>
        <authorList>
            <person name="Soares A.E."/>
            <person name="Novak B.J."/>
            <person name="Rice E.S."/>
            <person name="O'Connell B."/>
            <person name="Chang D."/>
            <person name="Weber S."/>
            <person name="Shapiro B."/>
        </authorList>
    </citation>
    <scope>NUCLEOTIDE SEQUENCE [LARGE SCALE GENOMIC DNA]</scope>
    <source>
        <strain evidence="9">BTP2013</strain>
        <tissue evidence="9">Blood</tissue>
    </source>
</reference>
<dbReference type="PANTHER" id="PTHR10332">
    <property type="entry name" value="EQUILIBRATIVE NUCLEOSIDE TRANSPORTER"/>
    <property type="match status" value="1"/>
</dbReference>
<dbReference type="EMBL" id="LSYS01003057">
    <property type="protein sequence ID" value="OPJ84761.1"/>
    <property type="molecule type" value="Genomic_DNA"/>
</dbReference>
<feature type="transmembrane region" description="Helical" evidence="8">
    <location>
        <begin position="291"/>
        <end position="310"/>
    </location>
</feature>
<accession>A0A1V4KK45</accession>
<evidence type="ECO:0000256" key="7">
    <source>
        <dbReference type="SAM" id="MobiDB-lite"/>
    </source>
</evidence>
<name>A0A1V4KK45_PATFA</name>
<evidence type="ECO:0000256" key="2">
    <source>
        <dbReference type="ARBA" id="ARBA00007965"/>
    </source>
</evidence>
<feature type="transmembrane region" description="Helical" evidence="8">
    <location>
        <begin position="539"/>
        <end position="563"/>
    </location>
</feature>
<organism evidence="9 10">
    <name type="scientific">Patagioenas fasciata monilis</name>
    <dbReference type="NCBI Taxonomy" id="372326"/>
    <lineage>
        <taxon>Eukaryota</taxon>
        <taxon>Metazoa</taxon>
        <taxon>Chordata</taxon>
        <taxon>Craniata</taxon>
        <taxon>Vertebrata</taxon>
        <taxon>Euteleostomi</taxon>
        <taxon>Archelosauria</taxon>
        <taxon>Archosauria</taxon>
        <taxon>Dinosauria</taxon>
        <taxon>Saurischia</taxon>
        <taxon>Theropoda</taxon>
        <taxon>Coelurosauria</taxon>
        <taxon>Aves</taxon>
        <taxon>Neognathae</taxon>
        <taxon>Neoaves</taxon>
        <taxon>Columbimorphae</taxon>
        <taxon>Columbiformes</taxon>
        <taxon>Columbidae</taxon>
        <taxon>Patagioenas</taxon>
    </lineage>
</organism>
<dbReference type="Pfam" id="PF01733">
    <property type="entry name" value="Nucleoside_tran"/>
    <property type="match status" value="1"/>
</dbReference>
<evidence type="ECO:0000256" key="1">
    <source>
        <dbReference type="ARBA" id="ARBA00004141"/>
    </source>
</evidence>
<feature type="transmembrane region" description="Helical" evidence="8">
    <location>
        <begin position="142"/>
        <end position="161"/>
    </location>
</feature>
<feature type="transmembrane region" description="Helical" evidence="8">
    <location>
        <begin position="397"/>
        <end position="417"/>
    </location>
</feature>
<sequence>MLLSVTDGGAKPIFGEGERGKKVAKGKMKANDLSFSFLVPWCPKGGWWGIKEEDKQKQPGAGAEAAPRSTAQHRPRGGDRGGAGSWAWSGRGHPGGEGAGGPCASTMHHPASSSPPDEEPLVKEPLGNRYNHQKPNDHLHGAYLIFFLLGIGSLLPWNFFITAKHYWMYKLQNCSDPARQGVSDLQDFFESYISIASTVPSLLCLVGNFLLVNRVPASVRILSSLFVMLAVFLVITVLVKVDTSAWTTAFFALTMACVAVVSSASTVFTSSIFGLSSLFPMKNLQALNSGQAMGGTISAIASMIDLAVAADVTDSALAYFLTADIFIVICVMVYLLLPRLEYSRYYMSSLKESPAQTTVQPDSSTVDEAEPGGTTNTSFLTKTTSIPPLRPILQKTALLGFCLFYIFFISIIVFPSLSSNIESVSKSSGSPWSTKYFVPLTSFLLYNFADWCGRQITAWIQVPGPRSKLLPILVLLRTIFLPLFILSNYQPRAHIQMVVFNRDVYPVVFTALLGLSNGYLGTLVIIYGPKIVPKELAEAAGVVMTFYVVLGLAVGSACSVLVVHLM</sequence>
<feature type="transmembrane region" description="Helical" evidence="8">
    <location>
        <begin position="316"/>
        <end position="337"/>
    </location>
</feature>
<dbReference type="AlphaFoldDB" id="A0A1V4KK45"/>
<dbReference type="OrthoDB" id="46396at2759"/>
<evidence type="ECO:0000256" key="4">
    <source>
        <dbReference type="ARBA" id="ARBA00022692"/>
    </source>
</evidence>